<dbReference type="InterPro" id="IPR015421">
    <property type="entry name" value="PyrdxlP-dep_Trfase_major"/>
</dbReference>
<comment type="pathway">
    <text evidence="5">Amino-acid biosynthesis; L-methionine biosynthesis via de novo pathway; L-homocysteine from O-acetyl-L-homoserine: step 1/1.</text>
</comment>
<comment type="subunit">
    <text evidence="2">Homotetramer.</text>
</comment>
<dbReference type="Gene3D" id="3.90.1150.10">
    <property type="entry name" value="Aspartate Aminotransferase, domain 1"/>
    <property type="match status" value="1"/>
</dbReference>
<dbReference type="InterPro" id="IPR015422">
    <property type="entry name" value="PyrdxlP-dep_Trfase_small"/>
</dbReference>
<reference evidence="11" key="1">
    <citation type="submission" date="2012-09" db="EMBL/GenBank/DDBJ databases">
        <authorList>
            <person name="Weinstock G."/>
            <person name="Sodergren E."/>
            <person name="Clifton S."/>
            <person name="Fulton L."/>
            <person name="Fulton B."/>
            <person name="Courtney L."/>
            <person name="Fronick C."/>
            <person name="Harrison M."/>
            <person name="Strong C."/>
            <person name="Farmer C."/>
            <person name="Delehaunty K."/>
            <person name="Markovic C."/>
            <person name="Hall O."/>
            <person name="Minx P."/>
            <person name="Tomlinson C."/>
            <person name="Mitreva M."/>
            <person name="Nelson J."/>
            <person name="Hou S."/>
            <person name="Wollam A."/>
            <person name="Pepin K.H."/>
            <person name="Johnson M."/>
            <person name="Bhonagiri V."/>
            <person name="Nash W.E."/>
            <person name="Suruliraj S."/>
            <person name="Warren W."/>
            <person name="Chinwalla A."/>
            <person name="Mardis E.R."/>
            <person name="Wilson R.K."/>
        </authorList>
    </citation>
    <scope>NUCLEOTIDE SEQUENCE [LARGE SCALE GENOMIC DNA]</scope>
    <source>
        <strain evidence="11">OS1</strain>
    </source>
</reference>
<evidence type="ECO:0000256" key="6">
    <source>
        <dbReference type="ARBA" id="ARBA00060995"/>
    </source>
</evidence>
<proteinExistence type="inferred from homology"/>
<dbReference type="FunFam" id="3.40.640.10:FF:000035">
    <property type="entry name" value="O-succinylhomoserine sulfhydrylase"/>
    <property type="match status" value="1"/>
</dbReference>
<dbReference type="NCBIfam" id="TIGR01326">
    <property type="entry name" value="OAH_OAS_sulfhy"/>
    <property type="match status" value="1"/>
</dbReference>
<dbReference type="GO" id="GO:0071269">
    <property type="term" value="P:L-homocysteine biosynthetic process"/>
    <property type="evidence" value="ECO:0007669"/>
    <property type="project" value="TreeGrafter"/>
</dbReference>
<dbReference type="STRING" id="592015.HMPREF1705_02797"/>
<dbReference type="InterPro" id="IPR015424">
    <property type="entry name" value="PyrdxlP-dep_Trfase"/>
</dbReference>
<dbReference type="PIRSF" id="PIRSF001434">
    <property type="entry name" value="CGS"/>
    <property type="match status" value="1"/>
</dbReference>
<name>A0A0T5XB23_9BACT</name>
<dbReference type="CDD" id="cd00614">
    <property type="entry name" value="CGS_like"/>
    <property type="match status" value="1"/>
</dbReference>
<dbReference type="GO" id="GO:0004124">
    <property type="term" value="F:cysteine synthase activity"/>
    <property type="evidence" value="ECO:0007669"/>
    <property type="project" value="TreeGrafter"/>
</dbReference>
<dbReference type="AlphaFoldDB" id="A0A0T5XB23"/>
<keyword evidence="4 8" id="KW-0663">Pyridoxal phosphate</keyword>
<comment type="cofactor">
    <cofactor evidence="1 9">
        <name>pyridoxal 5'-phosphate</name>
        <dbReference type="ChEBI" id="CHEBI:597326"/>
    </cofactor>
</comment>
<feature type="modified residue" description="N6-(pyridoxal phosphate)lysine" evidence="8">
    <location>
        <position position="209"/>
    </location>
</feature>
<evidence type="ECO:0000256" key="9">
    <source>
        <dbReference type="RuleBase" id="RU362118"/>
    </source>
</evidence>
<organism evidence="10 11">
    <name type="scientific">Acetomicrobium hydrogeniformans ATCC BAA-1850</name>
    <dbReference type="NCBI Taxonomy" id="592015"/>
    <lineage>
        <taxon>Bacteria</taxon>
        <taxon>Thermotogati</taxon>
        <taxon>Synergistota</taxon>
        <taxon>Synergistia</taxon>
        <taxon>Synergistales</taxon>
        <taxon>Acetomicrobiaceae</taxon>
        <taxon>Acetomicrobium</taxon>
    </lineage>
</organism>
<comment type="caution">
    <text evidence="10">The sequence shown here is derived from an EMBL/GenBank/DDBJ whole genome shotgun (WGS) entry which is preliminary data.</text>
</comment>
<dbReference type="InterPro" id="IPR006235">
    <property type="entry name" value="OAc-hSer/O-AcSer_sulfhydrylase"/>
</dbReference>
<dbReference type="GO" id="GO:0003961">
    <property type="term" value="F:O-acetylhomoserine aminocarboxypropyltransferase activity"/>
    <property type="evidence" value="ECO:0007669"/>
    <property type="project" value="TreeGrafter"/>
</dbReference>
<evidence type="ECO:0000313" key="10">
    <source>
        <dbReference type="EMBL" id="KRT35564.1"/>
    </source>
</evidence>
<dbReference type="FunFam" id="3.90.1150.10:FF:000033">
    <property type="entry name" value="Cystathionine gamma-synthase"/>
    <property type="match status" value="1"/>
</dbReference>
<dbReference type="PANTHER" id="PTHR43797:SF2">
    <property type="entry name" value="HOMOCYSTEINE_CYSTEINE SYNTHASE"/>
    <property type="match status" value="1"/>
</dbReference>
<dbReference type="GO" id="GO:0019346">
    <property type="term" value="P:transsulfuration"/>
    <property type="evidence" value="ECO:0007669"/>
    <property type="project" value="InterPro"/>
</dbReference>
<keyword evidence="11" id="KW-1185">Reference proteome</keyword>
<gene>
    <name evidence="10" type="ORF">HMPREF1705_02797</name>
</gene>
<dbReference type="GO" id="GO:0005737">
    <property type="term" value="C:cytoplasm"/>
    <property type="evidence" value="ECO:0007669"/>
    <property type="project" value="TreeGrafter"/>
</dbReference>
<evidence type="ECO:0000256" key="1">
    <source>
        <dbReference type="ARBA" id="ARBA00001933"/>
    </source>
</evidence>
<dbReference type="eggNOG" id="COG2873">
    <property type="taxonomic scope" value="Bacteria"/>
</dbReference>
<dbReference type="InterPro" id="IPR000277">
    <property type="entry name" value="Cys/Met-Metab_PyrdxlP-dep_enz"/>
</dbReference>
<evidence type="ECO:0000313" key="11">
    <source>
        <dbReference type="Proteomes" id="UP000005273"/>
    </source>
</evidence>
<dbReference type="PANTHER" id="PTHR43797">
    <property type="entry name" value="HOMOCYSTEINE/CYSTEINE SYNTHASE"/>
    <property type="match status" value="1"/>
</dbReference>
<evidence type="ECO:0000256" key="3">
    <source>
        <dbReference type="ARBA" id="ARBA00022679"/>
    </source>
</evidence>
<dbReference type="Proteomes" id="UP000005273">
    <property type="component" value="Unassembled WGS sequence"/>
</dbReference>
<evidence type="ECO:0000256" key="8">
    <source>
        <dbReference type="PIRSR" id="PIRSR001434-2"/>
    </source>
</evidence>
<evidence type="ECO:0000256" key="5">
    <source>
        <dbReference type="ARBA" id="ARBA00060553"/>
    </source>
</evidence>
<dbReference type="SUPFAM" id="SSF53383">
    <property type="entry name" value="PLP-dependent transferases"/>
    <property type="match status" value="1"/>
</dbReference>
<evidence type="ECO:0000256" key="2">
    <source>
        <dbReference type="ARBA" id="ARBA00011881"/>
    </source>
</evidence>
<dbReference type="Gene3D" id="3.40.640.10">
    <property type="entry name" value="Type I PLP-dependent aspartate aminotransferase-like (Major domain)"/>
    <property type="match status" value="1"/>
</dbReference>
<dbReference type="GO" id="GO:0030170">
    <property type="term" value="F:pyridoxal phosphate binding"/>
    <property type="evidence" value="ECO:0007669"/>
    <property type="project" value="InterPro"/>
</dbReference>
<accession>A0A0T5XB23</accession>
<dbReference type="Pfam" id="PF01053">
    <property type="entry name" value="Cys_Met_Meta_PP"/>
    <property type="match status" value="1"/>
</dbReference>
<protein>
    <recommendedName>
        <fullName evidence="7">O-succinylhomoserine sulfhydrylase</fullName>
    </recommendedName>
</protein>
<dbReference type="RefSeq" id="WP_009201731.1">
    <property type="nucleotide sequence ID" value="NZ_ACJX03000001.1"/>
</dbReference>
<evidence type="ECO:0000256" key="4">
    <source>
        <dbReference type="ARBA" id="ARBA00022898"/>
    </source>
</evidence>
<dbReference type="EMBL" id="ACJX03000001">
    <property type="protein sequence ID" value="KRT35564.1"/>
    <property type="molecule type" value="Genomic_DNA"/>
</dbReference>
<dbReference type="OrthoDB" id="9780685at2"/>
<evidence type="ECO:0000256" key="7">
    <source>
        <dbReference type="ARBA" id="ARBA00071157"/>
    </source>
</evidence>
<sequence>MEKDLKGFSTRALHSGWDHDPSTGSFGLPIYLTAGYKFGSAEEAASLFELKKEGFIYSRIGNPTVAAFEEVIADLESGSAAVATSSGQAAFNQLLSLICKKDDHVILGRKVYGGTLTLLSNIFSKFGVEVSVVDTDDPEEVARAVSPKTRCIITETVGNPSLNVAPLEELAVIARDNEALLIVDNTFMSPALCRPVEWGANVVVHSATKYLSGFGNIIGGVVVDGGNVDWGSMKKWPEFTEPEEAYHGVVFSEAFGTKALATKLRACALRDIGGCMSPFDAYLLWMSIGTLSLRMKKHSENALAVARFLEEREEVAWVSYPGLESHPHHERAKKYFREGYGGMIAFCLKGGIEAGRKFLNSLNLFSIIANIGDARSMAIHPASTTHSQLSSEELKKAGIEDGLVRLSIGLEDVEDIIDDLDRALSSI</sequence>
<comment type="similarity">
    <text evidence="6">Belongs to the trans-sulfuration enzymes family. MetZ subfamily.</text>
</comment>
<keyword evidence="3 10" id="KW-0808">Transferase</keyword>
<dbReference type="GO" id="GO:0006535">
    <property type="term" value="P:cysteine biosynthetic process from serine"/>
    <property type="evidence" value="ECO:0007669"/>
    <property type="project" value="TreeGrafter"/>
</dbReference>